<dbReference type="SUPFAM" id="SSF57850">
    <property type="entry name" value="RING/U-box"/>
    <property type="match status" value="1"/>
</dbReference>
<dbReference type="Pfam" id="PF14369">
    <property type="entry name" value="Zn_ribbon_19"/>
    <property type="match status" value="1"/>
</dbReference>
<evidence type="ECO:0000256" key="3">
    <source>
        <dbReference type="ARBA" id="ARBA00022679"/>
    </source>
</evidence>
<accession>A0A2G3AIF5</accession>
<dbReference type="PANTHER" id="PTHR15710">
    <property type="entry name" value="E3 UBIQUITIN-PROTEIN LIGASE PRAJA"/>
    <property type="match status" value="1"/>
</dbReference>
<organism evidence="11 12">
    <name type="scientific">Capsicum annuum</name>
    <name type="common">Capsicum pepper</name>
    <dbReference type="NCBI Taxonomy" id="4072"/>
    <lineage>
        <taxon>Eukaryota</taxon>
        <taxon>Viridiplantae</taxon>
        <taxon>Streptophyta</taxon>
        <taxon>Embryophyta</taxon>
        <taxon>Tracheophyta</taxon>
        <taxon>Spermatophyta</taxon>
        <taxon>Magnoliopsida</taxon>
        <taxon>eudicotyledons</taxon>
        <taxon>Gunneridae</taxon>
        <taxon>Pentapetalae</taxon>
        <taxon>asterids</taxon>
        <taxon>lamiids</taxon>
        <taxon>Solanales</taxon>
        <taxon>Solanaceae</taxon>
        <taxon>Solanoideae</taxon>
        <taxon>Capsiceae</taxon>
        <taxon>Capsicum</taxon>
    </lineage>
</organism>
<accession>A0A1U8H3I0</accession>
<comment type="caution">
    <text evidence="11">The sequence shown here is derived from an EMBL/GenBank/DDBJ whole genome shotgun (WGS) entry which is preliminary data.</text>
</comment>
<dbReference type="FunFam" id="3.30.40.10:FF:000022">
    <property type="entry name" value="E3 ubiquitin-protein ligase RING1-like"/>
    <property type="match status" value="1"/>
</dbReference>
<evidence type="ECO:0000256" key="4">
    <source>
        <dbReference type="ARBA" id="ARBA00022723"/>
    </source>
</evidence>
<dbReference type="InterPro" id="IPR013083">
    <property type="entry name" value="Znf_RING/FYVE/PHD"/>
</dbReference>
<reference evidence="11 12" key="2">
    <citation type="journal article" date="2017" name="Genome Biol.">
        <title>New reference genome sequences of hot pepper reveal the massive evolution of plant disease-resistance genes by retroduplication.</title>
        <authorList>
            <person name="Kim S."/>
            <person name="Park J."/>
            <person name="Yeom S.I."/>
            <person name="Kim Y.M."/>
            <person name="Seo E."/>
            <person name="Kim K.T."/>
            <person name="Kim M.S."/>
            <person name="Lee J.M."/>
            <person name="Cheong K."/>
            <person name="Shin H.S."/>
            <person name="Kim S.B."/>
            <person name="Han K."/>
            <person name="Lee J."/>
            <person name="Park M."/>
            <person name="Lee H.A."/>
            <person name="Lee H.Y."/>
            <person name="Lee Y."/>
            <person name="Oh S."/>
            <person name="Lee J.H."/>
            <person name="Choi E."/>
            <person name="Choi E."/>
            <person name="Lee S.E."/>
            <person name="Jeon J."/>
            <person name="Kim H."/>
            <person name="Choi G."/>
            <person name="Song H."/>
            <person name="Lee J."/>
            <person name="Lee S.C."/>
            <person name="Kwon J.K."/>
            <person name="Lee H.Y."/>
            <person name="Koo N."/>
            <person name="Hong Y."/>
            <person name="Kim R.W."/>
            <person name="Kang W.H."/>
            <person name="Huh J.H."/>
            <person name="Kang B.C."/>
            <person name="Yang T.J."/>
            <person name="Lee Y.H."/>
            <person name="Bennetzen J.L."/>
            <person name="Choi D."/>
        </authorList>
    </citation>
    <scope>NUCLEOTIDE SEQUENCE [LARGE SCALE GENOMIC DNA]</scope>
    <source>
        <strain evidence="12">cv. CM334</strain>
    </source>
</reference>
<keyword evidence="4" id="KW-0479">Metal-binding</keyword>
<dbReference type="InterPro" id="IPR039525">
    <property type="entry name" value="RNF126-like_zinc-ribbon"/>
</dbReference>
<dbReference type="GO" id="GO:0005737">
    <property type="term" value="C:cytoplasm"/>
    <property type="evidence" value="ECO:0000318"/>
    <property type="project" value="GO_Central"/>
</dbReference>
<dbReference type="SMR" id="A0A1U8H3I0"/>
<evidence type="ECO:0000256" key="5">
    <source>
        <dbReference type="ARBA" id="ARBA00022771"/>
    </source>
</evidence>
<keyword evidence="3" id="KW-0808">Transferase</keyword>
<dbReference type="Pfam" id="PF13639">
    <property type="entry name" value="zf-RING_2"/>
    <property type="match status" value="1"/>
</dbReference>
<dbReference type="CDD" id="cd16667">
    <property type="entry name" value="RING-H2_RNF126-like"/>
    <property type="match status" value="1"/>
</dbReference>
<evidence type="ECO:0000256" key="2">
    <source>
        <dbReference type="ARBA" id="ARBA00012483"/>
    </source>
</evidence>
<dbReference type="AlphaFoldDB" id="A0A1U8H3I0"/>
<dbReference type="PROSITE" id="PS50089">
    <property type="entry name" value="ZF_RING_2"/>
    <property type="match status" value="1"/>
</dbReference>
<evidence type="ECO:0000256" key="1">
    <source>
        <dbReference type="ARBA" id="ARBA00000900"/>
    </source>
</evidence>
<dbReference type="Proteomes" id="UP000222542">
    <property type="component" value="Unassembled WGS sequence"/>
</dbReference>
<dbReference type="PANTHER" id="PTHR15710:SF34">
    <property type="entry name" value="E3 UBIQUITIN-PROTEIN LIGASE RHC1A-RELATED"/>
    <property type="match status" value="1"/>
</dbReference>
<dbReference type="Gene3D" id="3.30.40.10">
    <property type="entry name" value="Zinc/RING finger domain, C3HC4 (zinc finger)"/>
    <property type="match status" value="1"/>
</dbReference>
<keyword evidence="7" id="KW-0862">Zinc</keyword>
<evidence type="ECO:0000259" key="10">
    <source>
        <dbReference type="PROSITE" id="PS50089"/>
    </source>
</evidence>
<dbReference type="InterPro" id="IPR001841">
    <property type="entry name" value="Znf_RING"/>
</dbReference>
<proteinExistence type="predicted"/>
<sequence>MSSGSYTHWCHRCRQPIQPLGGNCLCPNCGGGFVEELDDMIGSRSNIEDDPHFGLIDPFPDPRFGIMDALAAFMRQRMAGRNPNFDIRTRSGIVPGSGRGFGSGPWLIFHGQTPVSMTENDAFEYFFNGSPGMGQRRPNFDDLMGTGLQQLIEQLSMNDRQGPPPAPRSAIDALPTVRITQRHLNTDSQCSVCQDNFELGSEARQMPCKHLYHSDCIVPWLVRHNSCPVCRLELPSRASGSAPTNWTSRTGNVSSGTNNSSGRDNSGQNQGRRNLFSFLWPFRSSNQNTGNYTDERRGGSSSTTPYEENNEANYPAWRF</sequence>
<dbReference type="OrthoDB" id="8062037at2759"/>
<comment type="catalytic activity">
    <reaction evidence="1">
        <text>S-ubiquitinyl-[E2 ubiquitin-conjugating enzyme]-L-cysteine + [acceptor protein]-L-lysine = [E2 ubiquitin-conjugating enzyme]-L-cysteine + N(6)-ubiquitinyl-[acceptor protein]-L-lysine.</text>
        <dbReference type="EC" id="2.3.2.27"/>
    </reaction>
</comment>
<dbReference type="GO" id="GO:0061630">
    <property type="term" value="F:ubiquitin protein ligase activity"/>
    <property type="evidence" value="ECO:0000318"/>
    <property type="project" value="GO_Central"/>
</dbReference>
<keyword evidence="6" id="KW-0833">Ubl conjugation pathway</keyword>
<dbReference type="EMBL" id="AYRZ02000001">
    <property type="protein sequence ID" value="PHT93953.1"/>
    <property type="molecule type" value="Genomic_DNA"/>
</dbReference>
<dbReference type="OMA" id="ITITHEH"/>
<keyword evidence="5 8" id="KW-0863">Zinc-finger</keyword>
<gene>
    <name evidence="11" type="ORF">T459_01835</name>
</gene>
<dbReference type="STRING" id="4072.A0A1U8H3I0"/>
<feature type="region of interest" description="Disordered" evidence="9">
    <location>
        <begin position="237"/>
        <end position="270"/>
    </location>
</feature>
<dbReference type="KEGG" id="cann:107875716"/>
<dbReference type="GO" id="GO:0008270">
    <property type="term" value="F:zinc ion binding"/>
    <property type="evidence" value="ECO:0007669"/>
    <property type="project" value="UniProtKB-KW"/>
</dbReference>
<dbReference type="EC" id="2.3.2.27" evidence="2"/>
<evidence type="ECO:0000256" key="6">
    <source>
        <dbReference type="ARBA" id="ARBA00022786"/>
    </source>
</evidence>
<keyword evidence="12" id="KW-1185">Reference proteome</keyword>
<evidence type="ECO:0000313" key="11">
    <source>
        <dbReference type="EMBL" id="PHT93953.1"/>
    </source>
</evidence>
<evidence type="ECO:0000256" key="8">
    <source>
        <dbReference type="PROSITE-ProRule" id="PRU00175"/>
    </source>
</evidence>
<evidence type="ECO:0000313" key="12">
    <source>
        <dbReference type="Proteomes" id="UP000222542"/>
    </source>
</evidence>
<dbReference type="SMART" id="SM00184">
    <property type="entry name" value="RING"/>
    <property type="match status" value="1"/>
</dbReference>
<protein>
    <recommendedName>
        <fullName evidence="2">RING-type E3 ubiquitin transferase</fullName>
        <ecNumber evidence="2">2.3.2.27</ecNumber>
    </recommendedName>
</protein>
<feature type="compositionally biased region" description="Low complexity" evidence="9">
    <location>
        <begin position="247"/>
        <end position="263"/>
    </location>
</feature>
<feature type="domain" description="RING-type" evidence="10">
    <location>
        <begin position="190"/>
        <end position="231"/>
    </location>
</feature>
<dbReference type="Gramene" id="PHT93953">
    <property type="protein sequence ID" value="PHT93953"/>
    <property type="gene ID" value="T459_01835"/>
</dbReference>
<evidence type="ECO:0000256" key="7">
    <source>
        <dbReference type="ARBA" id="ARBA00022833"/>
    </source>
</evidence>
<name>A0A1U8H3I0_CAPAN</name>
<dbReference type="GO" id="GO:0016567">
    <property type="term" value="P:protein ubiquitination"/>
    <property type="evidence" value="ECO:0000318"/>
    <property type="project" value="GO_Central"/>
</dbReference>
<reference evidence="11 12" key="1">
    <citation type="journal article" date="2014" name="Nat. Genet.">
        <title>Genome sequence of the hot pepper provides insights into the evolution of pungency in Capsicum species.</title>
        <authorList>
            <person name="Kim S."/>
            <person name="Park M."/>
            <person name="Yeom S.I."/>
            <person name="Kim Y.M."/>
            <person name="Lee J.M."/>
            <person name="Lee H.A."/>
            <person name="Seo E."/>
            <person name="Choi J."/>
            <person name="Cheong K."/>
            <person name="Kim K.T."/>
            <person name="Jung K."/>
            <person name="Lee G.W."/>
            <person name="Oh S.K."/>
            <person name="Bae C."/>
            <person name="Kim S.B."/>
            <person name="Lee H.Y."/>
            <person name="Kim S.Y."/>
            <person name="Kim M.S."/>
            <person name="Kang B.C."/>
            <person name="Jo Y.D."/>
            <person name="Yang H.B."/>
            <person name="Jeong H.J."/>
            <person name="Kang W.H."/>
            <person name="Kwon J.K."/>
            <person name="Shin C."/>
            <person name="Lim J.Y."/>
            <person name="Park J.H."/>
            <person name="Huh J.H."/>
            <person name="Kim J.S."/>
            <person name="Kim B.D."/>
            <person name="Cohen O."/>
            <person name="Paran I."/>
            <person name="Suh M.C."/>
            <person name="Lee S.B."/>
            <person name="Kim Y.K."/>
            <person name="Shin Y."/>
            <person name="Noh S.J."/>
            <person name="Park J."/>
            <person name="Seo Y.S."/>
            <person name="Kwon S.Y."/>
            <person name="Kim H.A."/>
            <person name="Park J.M."/>
            <person name="Kim H.J."/>
            <person name="Choi S.B."/>
            <person name="Bosland P.W."/>
            <person name="Reeves G."/>
            <person name="Jo S.H."/>
            <person name="Lee B.W."/>
            <person name="Cho H.T."/>
            <person name="Choi H.S."/>
            <person name="Lee M.S."/>
            <person name="Yu Y."/>
            <person name="Do Choi Y."/>
            <person name="Park B.S."/>
            <person name="van Deynze A."/>
            <person name="Ashrafi H."/>
            <person name="Hill T."/>
            <person name="Kim W.T."/>
            <person name="Pai H.S."/>
            <person name="Ahn H.K."/>
            <person name="Yeam I."/>
            <person name="Giovannoni J.J."/>
            <person name="Rose J.K."/>
            <person name="Sorensen I."/>
            <person name="Lee S.J."/>
            <person name="Kim R.W."/>
            <person name="Choi I.Y."/>
            <person name="Choi B.S."/>
            <person name="Lim J.S."/>
            <person name="Lee Y.H."/>
            <person name="Choi D."/>
        </authorList>
    </citation>
    <scope>NUCLEOTIDE SEQUENCE [LARGE SCALE GENOMIC DNA]</scope>
    <source>
        <strain evidence="12">cv. CM334</strain>
    </source>
</reference>
<feature type="region of interest" description="Disordered" evidence="9">
    <location>
        <begin position="286"/>
        <end position="319"/>
    </location>
</feature>
<evidence type="ECO:0000256" key="9">
    <source>
        <dbReference type="SAM" id="MobiDB-lite"/>
    </source>
</evidence>